<evidence type="ECO:0000313" key="1">
    <source>
        <dbReference type="EMBL" id="MCD2492494.1"/>
    </source>
</evidence>
<dbReference type="Proteomes" id="UP001299265">
    <property type="component" value="Unassembled WGS sequence"/>
</dbReference>
<comment type="caution">
    <text evidence="1">The sequence shown here is derived from an EMBL/GenBank/DDBJ whole genome shotgun (WGS) entry which is preliminary data.</text>
</comment>
<reference evidence="1 2" key="1">
    <citation type="submission" date="2021-11" db="EMBL/GenBank/DDBJ databases">
        <title>Lacrimispora sp. nov. NSJ-141 isolated from human feces.</title>
        <authorList>
            <person name="Abdugheni R."/>
        </authorList>
    </citation>
    <scope>NUCLEOTIDE SEQUENCE [LARGE SCALE GENOMIC DNA]</scope>
    <source>
        <strain evidence="1 2">NSJ-141</strain>
    </source>
</reference>
<dbReference type="RefSeq" id="WP_231062388.1">
    <property type="nucleotide sequence ID" value="NZ_JAJNOR010000004.1"/>
</dbReference>
<keyword evidence="2" id="KW-1185">Reference proteome</keyword>
<evidence type="ECO:0000313" key="2">
    <source>
        <dbReference type="Proteomes" id="UP001299265"/>
    </source>
</evidence>
<sequence>MKLTITQEMLIRRIAEMEHRDIATVRSIFGSMEQLVVEYLSSTHPHQDMTLKLFKGLSLECTYIPAKEINKGMFHSLKSAPKIKAKASISRYFNQKLNESAKLDELSGLGKNGK</sequence>
<dbReference type="AlphaFoldDB" id="A0AAP2RHU2"/>
<protein>
    <submittedName>
        <fullName evidence="1">Uncharacterized protein</fullName>
    </submittedName>
</protein>
<gene>
    <name evidence="1" type="ORF">LQE92_07595</name>
</gene>
<dbReference type="EMBL" id="JAJNOR010000004">
    <property type="protein sequence ID" value="MCD2492494.1"/>
    <property type="molecule type" value="Genomic_DNA"/>
</dbReference>
<proteinExistence type="predicted"/>
<organism evidence="1 2">
    <name type="scientific">Lientehia hominis</name>
    <dbReference type="NCBI Taxonomy" id="2897778"/>
    <lineage>
        <taxon>Bacteria</taxon>
        <taxon>Bacillati</taxon>
        <taxon>Bacillota</taxon>
        <taxon>Clostridia</taxon>
        <taxon>Lachnospirales</taxon>
        <taxon>Lachnospiraceae</taxon>
        <taxon>Lientehia</taxon>
    </lineage>
</organism>
<name>A0AAP2RHU2_9FIRM</name>
<accession>A0AAP2RHU2</accession>